<dbReference type="Proteomes" id="UP000318416">
    <property type="component" value="Unassembled WGS sequence"/>
</dbReference>
<organism evidence="1 2">
    <name type="scientific">Kitasatospora atroaurantiaca</name>
    <dbReference type="NCBI Taxonomy" id="285545"/>
    <lineage>
        <taxon>Bacteria</taxon>
        <taxon>Bacillati</taxon>
        <taxon>Actinomycetota</taxon>
        <taxon>Actinomycetes</taxon>
        <taxon>Kitasatosporales</taxon>
        <taxon>Streptomycetaceae</taxon>
        <taxon>Kitasatospora</taxon>
    </lineage>
</organism>
<dbReference type="InterPro" id="IPR006439">
    <property type="entry name" value="HAD-SF_hydro_IA"/>
</dbReference>
<keyword evidence="2" id="KW-1185">Reference proteome</keyword>
<sequence length="222" mass="23750">MTDLPKAEAVLFDYGGVLTTPVHDSIDAWLHRDGIRPESFSRTLKAWMSRSAADGTPVHRLETGAMAVAEFEGLMAAELVTYDGSPVAANGLLARLFAGMDPEPRMLALVRDVRALGLRTVLLSNSWGNTYPRALLAELFDAVVISGEVGLRKPDPRIYRLALDKAGVEAGDAVFIDDAEPNEAAAAALGLQTVLHTDPSRTRQQLAALIPDLAATAVPPRV</sequence>
<dbReference type="Pfam" id="PF00702">
    <property type="entry name" value="Hydrolase"/>
    <property type="match status" value="1"/>
</dbReference>
<evidence type="ECO:0000313" key="2">
    <source>
        <dbReference type="Proteomes" id="UP000318416"/>
    </source>
</evidence>
<keyword evidence="1" id="KW-0378">Hydrolase</keyword>
<dbReference type="PRINTS" id="PR00413">
    <property type="entry name" value="HADHALOGNASE"/>
</dbReference>
<dbReference type="EMBL" id="VIVR01000001">
    <property type="protein sequence ID" value="TWE21429.1"/>
    <property type="molecule type" value="Genomic_DNA"/>
</dbReference>
<dbReference type="InterPro" id="IPR023214">
    <property type="entry name" value="HAD_sf"/>
</dbReference>
<dbReference type="SFLD" id="SFLDS00003">
    <property type="entry name" value="Haloacid_Dehalogenase"/>
    <property type="match status" value="1"/>
</dbReference>
<dbReference type="AlphaFoldDB" id="A0A561F0P2"/>
<name>A0A561F0P2_9ACTN</name>
<dbReference type="InterPro" id="IPR036412">
    <property type="entry name" value="HAD-like_sf"/>
</dbReference>
<proteinExistence type="predicted"/>
<dbReference type="PANTHER" id="PTHR47829">
    <property type="entry name" value="HYDROLASE, PUTATIVE (AFU_ORTHOLOGUE AFUA_1G12880)-RELATED"/>
    <property type="match status" value="1"/>
</dbReference>
<dbReference type="GO" id="GO:0016787">
    <property type="term" value="F:hydrolase activity"/>
    <property type="evidence" value="ECO:0007669"/>
    <property type="project" value="UniProtKB-KW"/>
</dbReference>
<dbReference type="SFLD" id="SFLDG01129">
    <property type="entry name" value="C1.5:_HAD__Beta-PGM__Phosphata"/>
    <property type="match status" value="1"/>
</dbReference>
<dbReference type="InterPro" id="IPR052898">
    <property type="entry name" value="ACAD10-like"/>
</dbReference>
<dbReference type="RefSeq" id="WP_145796387.1">
    <property type="nucleotide sequence ID" value="NZ_BAAABR010000025.1"/>
</dbReference>
<protein>
    <submittedName>
        <fullName evidence="1">Putative hydrolase of the HAD superfamily</fullName>
    </submittedName>
</protein>
<comment type="caution">
    <text evidence="1">The sequence shown here is derived from an EMBL/GenBank/DDBJ whole genome shotgun (WGS) entry which is preliminary data.</text>
</comment>
<accession>A0A561F0P2</accession>
<dbReference type="PANTHER" id="PTHR47829:SF1">
    <property type="entry name" value="HAD FAMILY PHOSPHATASE"/>
    <property type="match status" value="1"/>
</dbReference>
<dbReference type="SUPFAM" id="SSF56784">
    <property type="entry name" value="HAD-like"/>
    <property type="match status" value="1"/>
</dbReference>
<dbReference type="Gene3D" id="1.10.150.240">
    <property type="entry name" value="Putative phosphatase, domain 2"/>
    <property type="match status" value="1"/>
</dbReference>
<evidence type="ECO:0000313" key="1">
    <source>
        <dbReference type="EMBL" id="TWE21429.1"/>
    </source>
</evidence>
<gene>
    <name evidence="1" type="ORF">FB465_6612</name>
</gene>
<dbReference type="InterPro" id="IPR023198">
    <property type="entry name" value="PGP-like_dom2"/>
</dbReference>
<reference evidence="1 2" key="1">
    <citation type="submission" date="2019-06" db="EMBL/GenBank/DDBJ databases">
        <title>Sequencing the genomes of 1000 actinobacteria strains.</title>
        <authorList>
            <person name="Klenk H.-P."/>
        </authorList>
    </citation>
    <scope>NUCLEOTIDE SEQUENCE [LARGE SCALE GENOMIC DNA]</scope>
    <source>
        <strain evidence="1 2">DSM 41649</strain>
    </source>
</reference>
<dbReference type="NCBIfam" id="TIGR01509">
    <property type="entry name" value="HAD-SF-IA-v3"/>
    <property type="match status" value="1"/>
</dbReference>
<dbReference type="Gene3D" id="3.40.50.1000">
    <property type="entry name" value="HAD superfamily/HAD-like"/>
    <property type="match status" value="1"/>
</dbReference>
<dbReference type="CDD" id="cd02603">
    <property type="entry name" value="HAD_sEH-N_like"/>
    <property type="match status" value="1"/>
</dbReference>
<dbReference type="OrthoDB" id="9795007at2"/>